<keyword evidence="4" id="KW-1185">Reference proteome</keyword>
<dbReference type="EMBL" id="LFYR01000709">
    <property type="protein sequence ID" value="KMZ70787.1"/>
    <property type="molecule type" value="Genomic_DNA"/>
</dbReference>
<evidence type="ECO:0000313" key="4">
    <source>
        <dbReference type="Proteomes" id="UP000036987"/>
    </source>
</evidence>
<dbReference type="Pfam" id="PF14383">
    <property type="entry name" value="VARLMGL"/>
    <property type="match status" value="1"/>
</dbReference>
<reference evidence="4" key="1">
    <citation type="journal article" date="2016" name="Nature">
        <title>The genome of the seagrass Zostera marina reveals angiosperm adaptation to the sea.</title>
        <authorList>
            <person name="Olsen J.L."/>
            <person name="Rouze P."/>
            <person name="Verhelst B."/>
            <person name="Lin Y.-C."/>
            <person name="Bayer T."/>
            <person name="Collen J."/>
            <person name="Dattolo E."/>
            <person name="De Paoli E."/>
            <person name="Dittami S."/>
            <person name="Maumus F."/>
            <person name="Michel G."/>
            <person name="Kersting A."/>
            <person name="Lauritano C."/>
            <person name="Lohaus R."/>
            <person name="Toepel M."/>
            <person name="Tonon T."/>
            <person name="Vanneste K."/>
            <person name="Amirebrahimi M."/>
            <person name="Brakel J."/>
            <person name="Bostroem C."/>
            <person name="Chovatia M."/>
            <person name="Grimwood J."/>
            <person name="Jenkins J.W."/>
            <person name="Jueterbock A."/>
            <person name="Mraz A."/>
            <person name="Stam W.T."/>
            <person name="Tice H."/>
            <person name="Bornberg-Bauer E."/>
            <person name="Green P.J."/>
            <person name="Pearson G.A."/>
            <person name="Procaccini G."/>
            <person name="Duarte C.M."/>
            <person name="Schmutz J."/>
            <person name="Reusch T.B.H."/>
            <person name="Van de Peer Y."/>
        </authorList>
    </citation>
    <scope>NUCLEOTIDE SEQUENCE [LARGE SCALE GENOMIC DNA]</scope>
    <source>
        <strain evidence="4">cv. Finnish</strain>
    </source>
</reference>
<dbReference type="PANTHER" id="PTHR35499:SF1">
    <property type="entry name" value="DUF3741 DOMAIN-CONTAINING PROTEIN"/>
    <property type="match status" value="1"/>
</dbReference>
<evidence type="ECO:0000313" key="3">
    <source>
        <dbReference type="EMBL" id="KMZ70787.1"/>
    </source>
</evidence>
<evidence type="ECO:0000256" key="1">
    <source>
        <dbReference type="SAM" id="MobiDB-lite"/>
    </source>
</evidence>
<feature type="compositionally biased region" description="Low complexity" evidence="1">
    <location>
        <begin position="166"/>
        <end position="175"/>
    </location>
</feature>
<sequence>MHSDRFFAGFFARYICGRCRHGDGFIDEVVEESYDDLLAVDWMLHPRPNTSPPSVVAKLMGLETMPPLSPAVSSCGLSDGISRQSVKIDACLLELEGNPYTIGEKDGTRIKITQKKKKEKTTRRNRQRNFLAKCDDRKAEFESSSQNSSPVSVLDSSAEYFTIDLQQQSSSSSSSNDECNLETGTGDEDVTDRKMRSELGIYKSPLPEVHSPLIPANGVGSTLRRGSRSCSGRRRPNDAILLWIDEICRFATGEDIKEISVIIEAQVFDFLIQEFLQDLCST</sequence>
<organism evidence="3 4">
    <name type="scientific">Zostera marina</name>
    <name type="common">Eelgrass</name>
    <dbReference type="NCBI Taxonomy" id="29655"/>
    <lineage>
        <taxon>Eukaryota</taxon>
        <taxon>Viridiplantae</taxon>
        <taxon>Streptophyta</taxon>
        <taxon>Embryophyta</taxon>
        <taxon>Tracheophyta</taxon>
        <taxon>Spermatophyta</taxon>
        <taxon>Magnoliopsida</taxon>
        <taxon>Liliopsida</taxon>
        <taxon>Zosteraceae</taxon>
        <taxon>Zostera</taxon>
    </lineage>
</organism>
<feature type="domain" description="DUF3741" evidence="2">
    <location>
        <begin position="51"/>
        <end position="67"/>
    </location>
</feature>
<protein>
    <recommendedName>
        <fullName evidence="2">DUF3741 domain-containing protein</fullName>
    </recommendedName>
</protein>
<comment type="caution">
    <text evidence="3">The sequence shown here is derived from an EMBL/GenBank/DDBJ whole genome shotgun (WGS) entry which is preliminary data.</text>
</comment>
<dbReference type="PANTHER" id="PTHR35499">
    <property type="entry name" value="OS05G0128300 PROTEIN"/>
    <property type="match status" value="1"/>
</dbReference>
<dbReference type="Proteomes" id="UP000036987">
    <property type="component" value="Unassembled WGS sequence"/>
</dbReference>
<gene>
    <name evidence="3" type="ORF">ZOSMA_193G00180</name>
</gene>
<accession>A0A0K9PRD8</accession>
<dbReference type="InterPro" id="IPR032795">
    <property type="entry name" value="DUF3741-assoc"/>
</dbReference>
<proteinExistence type="predicted"/>
<evidence type="ECO:0000259" key="2">
    <source>
        <dbReference type="Pfam" id="PF14383"/>
    </source>
</evidence>
<feature type="region of interest" description="Disordered" evidence="1">
    <location>
        <begin position="166"/>
        <end position="193"/>
    </location>
</feature>
<dbReference type="AlphaFoldDB" id="A0A0K9PRD8"/>
<name>A0A0K9PRD8_ZOSMR</name>